<reference evidence="2 3" key="1">
    <citation type="submission" date="2021-06" db="EMBL/GenBank/DDBJ databases">
        <title>Sphingomonas sp. XMGL2, whole genome shotgun sequencing project.</title>
        <authorList>
            <person name="Zhao G."/>
            <person name="Shen L."/>
        </authorList>
    </citation>
    <scope>NUCLEOTIDE SEQUENCE [LARGE SCALE GENOMIC DNA]</scope>
    <source>
        <strain evidence="2 3">XMGL2</strain>
    </source>
</reference>
<evidence type="ECO:0000313" key="3">
    <source>
        <dbReference type="Proteomes" id="UP000776276"/>
    </source>
</evidence>
<organism evidence="2 3">
    <name type="scientific">Sphingomonas quercus</name>
    <dbReference type="NCBI Taxonomy" id="2842451"/>
    <lineage>
        <taxon>Bacteria</taxon>
        <taxon>Pseudomonadati</taxon>
        <taxon>Pseudomonadota</taxon>
        <taxon>Alphaproteobacteria</taxon>
        <taxon>Sphingomonadales</taxon>
        <taxon>Sphingomonadaceae</taxon>
        <taxon>Sphingomonas</taxon>
    </lineage>
</organism>
<evidence type="ECO:0000313" key="2">
    <source>
        <dbReference type="EMBL" id="MBU3077698.1"/>
    </source>
</evidence>
<feature type="region of interest" description="Disordered" evidence="1">
    <location>
        <begin position="83"/>
        <end position="103"/>
    </location>
</feature>
<keyword evidence="3" id="KW-1185">Reference proteome</keyword>
<accession>A0ABS6BHC4</accession>
<protein>
    <submittedName>
        <fullName evidence="2">Uncharacterized protein</fullName>
    </submittedName>
</protein>
<comment type="caution">
    <text evidence="2">The sequence shown here is derived from an EMBL/GenBank/DDBJ whole genome shotgun (WGS) entry which is preliminary data.</text>
</comment>
<dbReference type="Proteomes" id="UP000776276">
    <property type="component" value="Unassembled WGS sequence"/>
</dbReference>
<dbReference type="RefSeq" id="WP_216322608.1">
    <property type="nucleotide sequence ID" value="NZ_JAHKRT010000003.1"/>
</dbReference>
<proteinExistence type="predicted"/>
<gene>
    <name evidence="2" type="ORF">KOF26_07435</name>
</gene>
<name>A0ABS6BHC4_9SPHN</name>
<sequence>MANESEGNKEPFIGAADRPEVRLDLDMPVTELRVRDLAAILGQVGGKSPFEAGKTSIKDFFDKPFPEVAKDFIKELKIEKVEKPEKPEKLEKHEKVEKPEKLEKIEKHEKHEIKELKLEKIEADGVFDPGDRFPPGPDPRFESVIETIANLSRQVATLADQVEQLRKRSEG</sequence>
<evidence type="ECO:0000256" key="1">
    <source>
        <dbReference type="SAM" id="MobiDB-lite"/>
    </source>
</evidence>
<dbReference type="EMBL" id="JAHKRT010000003">
    <property type="protein sequence ID" value="MBU3077698.1"/>
    <property type="molecule type" value="Genomic_DNA"/>
</dbReference>